<reference evidence="7" key="2">
    <citation type="submission" date="2021-04" db="EMBL/GenBank/DDBJ databases">
        <title>Saccharothrix algeriensis WGS.</title>
        <authorList>
            <person name="Stuskova K."/>
            <person name="Hakalova E."/>
            <person name="Tebbal A.B."/>
            <person name="Eichmeier A."/>
        </authorList>
    </citation>
    <scope>NUCLEOTIDE SEQUENCE</scope>
    <source>
        <strain evidence="7">NRRL B-24137</strain>
    </source>
</reference>
<evidence type="ECO:0000313" key="9">
    <source>
        <dbReference type="Proteomes" id="UP001195724"/>
    </source>
</evidence>
<feature type="transmembrane region" description="Helical" evidence="4">
    <location>
        <begin position="399"/>
        <end position="419"/>
    </location>
</feature>
<dbReference type="EC" id="2.4.-.-" evidence="7"/>
<dbReference type="Proteomes" id="UP001195724">
    <property type="component" value="Unassembled WGS sequence"/>
</dbReference>
<dbReference type="InterPro" id="IPR001173">
    <property type="entry name" value="Glyco_trans_2-like"/>
</dbReference>
<dbReference type="RefSeq" id="WP_204840834.1">
    <property type="nucleotide sequence ID" value="NZ_JAFBCL010000001.1"/>
</dbReference>
<comment type="similarity">
    <text evidence="1">Belongs to the glycosyltransferase 2 family.</text>
</comment>
<evidence type="ECO:0000256" key="2">
    <source>
        <dbReference type="ARBA" id="ARBA00022676"/>
    </source>
</evidence>
<feature type="transmembrane region" description="Helical" evidence="4">
    <location>
        <begin position="31"/>
        <end position="52"/>
    </location>
</feature>
<dbReference type="Proteomes" id="UP000671828">
    <property type="component" value="Chromosome"/>
</dbReference>
<reference evidence="6 9" key="1">
    <citation type="submission" date="2021-01" db="EMBL/GenBank/DDBJ databases">
        <title>Sequencing the genomes of 1000 actinobacteria strains.</title>
        <authorList>
            <person name="Klenk H.-P."/>
        </authorList>
    </citation>
    <scope>NUCLEOTIDE SEQUENCE [LARGE SCALE GENOMIC DNA]</scope>
    <source>
        <strain evidence="6 9">DSM 44581</strain>
    </source>
</reference>
<keyword evidence="4" id="KW-0472">Membrane</keyword>
<dbReference type="PANTHER" id="PTHR43630:SF1">
    <property type="entry name" value="POLY-BETA-1,6-N-ACETYL-D-GLUCOSAMINE SYNTHASE"/>
    <property type="match status" value="1"/>
</dbReference>
<name>A0A8T8I045_9PSEU</name>
<proteinExistence type="inferred from homology"/>
<feature type="domain" description="Glycosyltransferase 2-like" evidence="5">
    <location>
        <begin position="193"/>
        <end position="386"/>
    </location>
</feature>
<dbReference type="CDD" id="cd06427">
    <property type="entry name" value="CESA_like_2"/>
    <property type="match status" value="1"/>
</dbReference>
<gene>
    <name evidence="7" type="ORF">J7S33_03375</name>
    <name evidence="6" type="ORF">JOE68_000637</name>
</gene>
<keyword evidence="4" id="KW-0812">Transmembrane</keyword>
<feature type="transmembrane region" description="Helical" evidence="4">
    <location>
        <begin position="431"/>
        <end position="453"/>
    </location>
</feature>
<keyword evidence="4" id="KW-1133">Transmembrane helix</keyword>
<sequence length="488" mass="54178">MTTGSPPHQAGHPVLPERFSARRLLGRGQRVALAAVSVALAGAVVAGAVTAAAPSPLWWARASVAAVTAVYVVLISFRCLLVIAGPGARIIRARDGARTPDRDLPPYTVLLPVHREAVVLPKLVETVHRLDYPAQRLQVLLLVEQDDEVTRAALDRLDLPPEFEVVLVPEGGPRTKPNACNAGLARATGELCVIYDAEDRPEADQLRKAAAALEAQPDRVVCVQAELAYWNPWTNWLTRHFAAEYAVNFALALRGLDRFRLPIPLGGTSNHFRVDALRVLGGWDPHNVTEDADLGVRIARRGWEVRIFDSVTYEEANSELGNWVRQRSRWIKGYLQTWLVHMRDPWRLLRDLGPRGFLAFQLTFGFTTLTTLVNPLFWSLTCLYLVTGPELIQPLFTPAALYAGTAAMLAGNLAMLYQVMAGCMQRDLHRAVPTMLTVPLYWALMSVAAYKALVQLLRPGKRHHWELTRHGLVGEHGERHAPLRQPLD</sequence>
<dbReference type="EMBL" id="CP072788">
    <property type="protein sequence ID" value="QTR04048.1"/>
    <property type="molecule type" value="Genomic_DNA"/>
</dbReference>
<keyword evidence="2 7" id="KW-0328">Glycosyltransferase</keyword>
<dbReference type="SUPFAM" id="SSF53448">
    <property type="entry name" value="Nucleotide-diphospho-sugar transferases"/>
    <property type="match status" value="1"/>
</dbReference>
<dbReference type="InterPro" id="IPR029044">
    <property type="entry name" value="Nucleotide-diphossugar_trans"/>
</dbReference>
<evidence type="ECO:0000313" key="6">
    <source>
        <dbReference type="EMBL" id="MBM7809772.1"/>
    </source>
</evidence>
<feature type="transmembrane region" description="Helical" evidence="4">
    <location>
        <begin position="357"/>
        <end position="387"/>
    </location>
</feature>
<keyword evidence="3 7" id="KW-0808">Transferase</keyword>
<keyword evidence="9" id="KW-1185">Reference proteome</keyword>
<evidence type="ECO:0000256" key="3">
    <source>
        <dbReference type="ARBA" id="ARBA00022679"/>
    </source>
</evidence>
<evidence type="ECO:0000259" key="5">
    <source>
        <dbReference type="Pfam" id="PF13632"/>
    </source>
</evidence>
<evidence type="ECO:0000256" key="1">
    <source>
        <dbReference type="ARBA" id="ARBA00006739"/>
    </source>
</evidence>
<dbReference type="AlphaFoldDB" id="A0A8T8I045"/>
<protein>
    <submittedName>
        <fullName evidence="6 7">Glycosyltransferase</fullName>
        <ecNumber evidence="7">2.4.-.-</ecNumber>
    </submittedName>
</protein>
<dbReference type="Pfam" id="PF13632">
    <property type="entry name" value="Glyco_trans_2_3"/>
    <property type="match status" value="1"/>
</dbReference>
<dbReference type="GO" id="GO:0016757">
    <property type="term" value="F:glycosyltransferase activity"/>
    <property type="evidence" value="ECO:0007669"/>
    <property type="project" value="UniProtKB-KW"/>
</dbReference>
<evidence type="ECO:0000256" key="4">
    <source>
        <dbReference type="SAM" id="Phobius"/>
    </source>
</evidence>
<evidence type="ECO:0000313" key="8">
    <source>
        <dbReference type="Proteomes" id="UP000671828"/>
    </source>
</evidence>
<accession>A0A8T8I045</accession>
<dbReference type="EMBL" id="JAFBCL010000001">
    <property type="protein sequence ID" value="MBM7809772.1"/>
    <property type="molecule type" value="Genomic_DNA"/>
</dbReference>
<feature type="transmembrane region" description="Helical" evidence="4">
    <location>
        <begin position="58"/>
        <end position="84"/>
    </location>
</feature>
<dbReference type="Gene3D" id="3.90.550.10">
    <property type="entry name" value="Spore Coat Polysaccharide Biosynthesis Protein SpsA, Chain A"/>
    <property type="match status" value="1"/>
</dbReference>
<evidence type="ECO:0000313" key="7">
    <source>
        <dbReference type="EMBL" id="QTR04048.1"/>
    </source>
</evidence>
<organism evidence="7 8">
    <name type="scientific">Saccharothrix algeriensis</name>
    <dbReference type="NCBI Taxonomy" id="173560"/>
    <lineage>
        <taxon>Bacteria</taxon>
        <taxon>Bacillati</taxon>
        <taxon>Actinomycetota</taxon>
        <taxon>Actinomycetes</taxon>
        <taxon>Pseudonocardiales</taxon>
        <taxon>Pseudonocardiaceae</taxon>
        <taxon>Saccharothrix</taxon>
    </lineage>
</organism>
<dbReference type="PANTHER" id="PTHR43630">
    <property type="entry name" value="POLY-BETA-1,6-N-ACETYL-D-GLUCOSAMINE SYNTHASE"/>
    <property type="match status" value="1"/>
</dbReference>